<dbReference type="GO" id="GO:0009229">
    <property type="term" value="P:thiamine diphosphate biosynthetic process"/>
    <property type="evidence" value="ECO:0007669"/>
    <property type="project" value="UniProtKB-UniRule"/>
</dbReference>
<keyword evidence="10 11" id="KW-0784">Thiamine biosynthesis</keyword>
<evidence type="ECO:0000256" key="6">
    <source>
        <dbReference type="ARBA" id="ARBA00022741"/>
    </source>
</evidence>
<evidence type="ECO:0000256" key="10">
    <source>
        <dbReference type="ARBA" id="ARBA00022977"/>
    </source>
</evidence>
<dbReference type="Pfam" id="PF02110">
    <property type="entry name" value="HK"/>
    <property type="match status" value="1"/>
</dbReference>
<dbReference type="GO" id="GO:0009228">
    <property type="term" value="P:thiamine biosynthetic process"/>
    <property type="evidence" value="ECO:0007669"/>
    <property type="project" value="UniProtKB-KW"/>
</dbReference>
<dbReference type="InterPro" id="IPR000417">
    <property type="entry name" value="Hyethyz_kinase"/>
</dbReference>
<keyword evidence="6 11" id="KW-0547">Nucleotide-binding</keyword>
<dbReference type="GO" id="GO:0004417">
    <property type="term" value="F:hydroxyethylthiazole kinase activity"/>
    <property type="evidence" value="ECO:0007669"/>
    <property type="project" value="UniProtKB-UniRule"/>
</dbReference>
<comment type="function">
    <text evidence="11">Catalyzes the phosphorylation of the hydroxyl group of 4-methyl-5-beta-hydroxyethylthiazole (THZ).</text>
</comment>
<evidence type="ECO:0000256" key="5">
    <source>
        <dbReference type="ARBA" id="ARBA00022723"/>
    </source>
</evidence>
<name>A0AAE3AKW8_9FIRM</name>
<keyword evidence="5 11" id="KW-0479">Metal-binding</keyword>
<evidence type="ECO:0000313" key="12">
    <source>
        <dbReference type="EMBL" id="MCC2136448.1"/>
    </source>
</evidence>
<evidence type="ECO:0000256" key="2">
    <source>
        <dbReference type="ARBA" id="ARBA00001946"/>
    </source>
</evidence>
<keyword evidence="9 11" id="KW-0460">Magnesium</keyword>
<evidence type="ECO:0000256" key="7">
    <source>
        <dbReference type="ARBA" id="ARBA00022777"/>
    </source>
</evidence>
<protein>
    <recommendedName>
        <fullName evidence="11">Hydroxyethylthiazole kinase</fullName>
        <ecNumber evidence="11">2.7.1.50</ecNumber>
    </recommendedName>
    <alternativeName>
        <fullName evidence="11">4-methyl-5-beta-hydroxyethylthiazole kinase</fullName>
        <shortName evidence="11">TH kinase</shortName>
        <shortName evidence="11">Thz kinase</shortName>
    </alternativeName>
</protein>
<proteinExistence type="inferred from homology"/>
<evidence type="ECO:0000256" key="8">
    <source>
        <dbReference type="ARBA" id="ARBA00022840"/>
    </source>
</evidence>
<feature type="binding site" evidence="11">
    <location>
        <position position="124"/>
    </location>
    <ligand>
        <name>ATP</name>
        <dbReference type="ChEBI" id="CHEBI:30616"/>
    </ligand>
</feature>
<accession>A0AAE3AKW8</accession>
<comment type="cofactor">
    <cofactor evidence="2 11">
        <name>Mg(2+)</name>
        <dbReference type="ChEBI" id="CHEBI:18420"/>
    </cofactor>
</comment>
<sequence length="269" mass="28379">MTPQLQNALLKARNDLRETAPLIHCITNPIAINDCANGILAVGGKPIMAEHPDEVEEITCIAGALGVNIGNITDARRTSVLTSAKAAKTAGVPISFDAVGVTCSALRRDLTHTLLREACPEILKGNDAEIRAIAGAHFESRGIDVLRTNTAETIEIAKMLASTLHCVVLVTGKTDIITNGETTELCENGTPRLSLVTGTGCMVHALCASYSAVTDPFTAAVLAVSTMGICGELAERKSEGLGSFRIALLDALSLLSDDDYTRLLQLREV</sequence>
<comment type="similarity">
    <text evidence="11">Belongs to the Thz kinase family.</text>
</comment>
<dbReference type="EC" id="2.7.1.50" evidence="11"/>
<dbReference type="HAMAP" id="MF_00228">
    <property type="entry name" value="Thz_kinase"/>
    <property type="match status" value="1"/>
</dbReference>
<dbReference type="RefSeq" id="WP_308448928.1">
    <property type="nucleotide sequence ID" value="NZ_JAJEQC010000004.1"/>
</dbReference>
<organism evidence="12 13">
    <name type="scientific">Hominenteromicrobium mulieris</name>
    <dbReference type="NCBI Taxonomy" id="2885357"/>
    <lineage>
        <taxon>Bacteria</taxon>
        <taxon>Bacillati</taxon>
        <taxon>Bacillota</taxon>
        <taxon>Clostridia</taxon>
        <taxon>Eubacteriales</taxon>
        <taxon>Oscillospiraceae</taxon>
        <taxon>Hominenteromicrobium</taxon>
    </lineage>
</organism>
<feature type="binding site" evidence="11">
    <location>
        <position position="48"/>
    </location>
    <ligand>
        <name>substrate</name>
    </ligand>
</feature>
<evidence type="ECO:0000256" key="3">
    <source>
        <dbReference type="ARBA" id="ARBA00004868"/>
    </source>
</evidence>
<evidence type="ECO:0000256" key="9">
    <source>
        <dbReference type="ARBA" id="ARBA00022842"/>
    </source>
</evidence>
<dbReference type="EMBL" id="JAJEQC010000004">
    <property type="protein sequence ID" value="MCC2136448.1"/>
    <property type="molecule type" value="Genomic_DNA"/>
</dbReference>
<dbReference type="Proteomes" id="UP001199424">
    <property type="component" value="Unassembled WGS sequence"/>
</dbReference>
<dbReference type="Gene3D" id="3.40.1190.20">
    <property type="match status" value="1"/>
</dbReference>
<comment type="caution">
    <text evidence="12">The sequence shown here is derived from an EMBL/GenBank/DDBJ whole genome shotgun (WGS) entry which is preliminary data.</text>
</comment>
<evidence type="ECO:0000256" key="11">
    <source>
        <dbReference type="HAMAP-Rule" id="MF_00228"/>
    </source>
</evidence>
<dbReference type="GO" id="GO:0005524">
    <property type="term" value="F:ATP binding"/>
    <property type="evidence" value="ECO:0007669"/>
    <property type="project" value="UniProtKB-UniRule"/>
</dbReference>
<comment type="pathway">
    <text evidence="3 11">Cofactor biosynthesis; thiamine diphosphate biosynthesis; 4-methyl-5-(2-phosphoethyl)-thiazole from 5-(2-hydroxyethyl)-4-methylthiazole: step 1/1.</text>
</comment>
<dbReference type="GO" id="GO:0000287">
    <property type="term" value="F:magnesium ion binding"/>
    <property type="evidence" value="ECO:0007669"/>
    <property type="project" value="UniProtKB-UniRule"/>
</dbReference>
<keyword evidence="13" id="KW-1185">Reference proteome</keyword>
<dbReference type="AlphaFoldDB" id="A0AAE3AKW8"/>
<feature type="binding site" evidence="11">
    <location>
        <position position="198"/>
    </location>
    <ligand>
        <name>substrate</name>
    </ligand>
</feature>
<feature type="binding site" evidence="11">
    <location>
        <position position="171"/>
    </location>
    <ligand>
        <name>ATP</name>
        <dbReference type="ChEBI" id="CHEBI:30616"/>
    </ligand>
</feature>
<reference evidence="12" key="1">
    <citation type="submission" date="2021-10" db="EMBL/GenBank/DDBJ databases">
        <title>Anaerobic single-cell dispensing facilitates the cultivation of human gut bacteria.</title>
        <authorList>
            <person name="Afrizal A."/>
        </authorList>
    </citation>
    <scope>NUCLEOTIDE SEQUENCE</scope>
    <source>
        <strain evidence="12">CLA-AA-H250</strain>
    </source>
</reference>
<evidence type="ECO:0000256" key="1">
    <source>
        <dbReference type="ARBA" id="ARBA00001771"/>
    </source>
</evidence>
<gene>
    <name evidence="11 12" type="primary">thiM</name>
    <name evidence="12" type="ORF">LKD31_05410</name>
</gene>
<comment type="catalytic activity">
    <reaction evidence="1 11">
        <text>5-(2-hydroxyethyl)-4-methylthiazole + ATP = 4-methyl-5-(2-phosphooxyethyl)-thiazole + ADP + H(+)</text>
        <dbReference type="Rhea" id="RHEA:24212"/>
        <dbReference type="ChEBI" id="CHEBI:15378"/>
        <dbReference type="ChEBI" id="CHEBI:17957"/>
        <dbReference type="ChEBI" id="CHEBI:30616"/>
        <dbReference type="ChEBI" id="CHEBI:58296"/>
        <dbReference type="ChEBI" id="CHEBI:456216"/>
        <dbReference type="EC" id="2.7.1.50"/>
    </reaction>
</comment>
<dbReference type="SUPFAM" id="SSF53613">
    <property type="entry name" value="Ribokinase-like"/>
    <property type="match status" value="1"/>
</dbReference>
<keyword evidence="8 11" id="KW-0067">ATP-binding</keyword>
<dbReference type="PIRSF" id="PIRSF000513">
    <property type="entry name" value="Thz_kinase"/>
    <property type="match status" value="1"/>
</dbReference>
<dbReference type="PRINTS" id="PR01099">
    <property type="entry name" value="HYETHTZKNASE"/>
</dbReference>
<evidence type="ECO:0000313" key="13">
    <source>
        <dbReference type="Proteomes" id="UP001199424"/>
    </source>
</evidence>
<dbReference type="InterPro" id="IPR029056">
    <property type="entry name" value="Ribokinase-like"/>
</dbReference>
<dbReference type="NCBIfam" id="NF006830">
    <property type="entry name" value="PRK09355.1"/>
    <property type="match status" value="1"/>
</dbReference>
<keyword evidence="4 11" id="KW-0808">Transferase</keyword>
<dbReference type="CDD" id="cd01170">
    <property type="entry name" value="THZ_kinase"/>
    <property type="match status" value="1"/>
</dbReference>
<keyword evidence="7 11" id="KW-0418">Kinase</keyword>
<evidence type="ECO:0000256" key="4">
    <source>
        <dbReference type="ARBA" id="ARBA00022679"/>
    </source>
</evidence>